<reference evidence="1 2" key="1">
    <citation type="submission" date="2020-08" db="EMBL/GenBank/DDBJ databases">
        <title>Genomic Encyclopedia of Type Strains, Phase IV (KMG-V): Genome sequencing to study the core and pangenomes of soil and plant-associated prokaryotes.</title>
        <authorList>
            <person name="Whitman W."/>
        </authorList>
    </citation>
    <scope>NUCLEOTIDE SEQUENCE [LARGE SCALE GENOMIC DNA]</scope>
    <source>
        <strain evidence="1 2">M8UP14</strain>
    </source>
</reference>
<evidence type="ECO:0000313" key="2">
    <source>
        <dbReference type="Proteomes" id="UP000540989"/>
    </source>
</evidence>
<comment type="caution">
    <text evidence="1">The sequence shown here is derived from an EMBL/GenBank/DDBJ whole genome shotgun (WGS) entry which is preliminary data.</text>
</comment>
<dbReference type="Proteomes" id="UP000540989">
    <property type="component" value="Unassembled WGS sequence"/>
</dbReference>
<proteinExistence type="predicted"/>
<protein>
    <submittedName>
        <fullName evidence="1">Uncharacterized protein</fullName>
    </submittedName>
</protein>
<dbReference type="RefSeq" id="WP_246408621.1">
    <property type="nucleotide sequence ID" value="NZ_JACHIP010000001.1"/>
</dbReference>
<dbReference type="EMBL" id="JACHIP010000001">
    <property type="protein sequence ID" value="MBB5056018.1"/>
    <property type="molecule type" value="Genomic_DNA"/>
</dbReference>
<sequence>MEALNAYGDWVSSFVLHIAFQWIEEHKPEVYASVPEELKDDVGVAIAAAFKLVKELPAYQRGMEKRAAYEAEMASGTYDSSKTNPVWTGLVKKVRTSTEEAFTEQASLLGDTEK</sequence>
<accession>A0A7W7Z9X1</accession>
<name>A0A7W7Z9X1_9BACT</name>
<gene>
    <name evidence="1" type="ORF">HDF16_000687</name>
</gene>
<evidence type="ECO:0000313" key="1">
    <source>
        <dbReference type="EMBL" id="MBB5056018.1"/>
    </source>
</evidence>
<keyword evidence="2" id="KW-1185">Reference proteome</keyword>
<organism evidence="1 2">
    <name type="scientific">Granulicella aggregans</name>
    <dbReference type="NCBI Taxonomy" id="474949"/>
    <lineage>
        <taxon>Bacteria</taxon>
        <taxon>Pseudomonadati</taxon>
        <taxon>Acidobacteriota</taxon>
        <taxon>Terriglobia</taxon>
        <taxon>Terriglobales</taxon>
        <taxon>Acidobacteriaceae</taxon>
        <taxon>Granulicella</taxon>
    </lineage>
</organism>
<dbReference type="AlphaFoldDB" id="A0A7W7Z9X1"/>